<dbReference type="Gene3D" id="3.40.50.1820">
    <property type="entry name" value="alpha/beta hydrolase"/>
    <property type="match status" value="1"/>
</dbReference>
<proteinExistence type="predicted"/>
<dbReference type="PROSITE" id="PS51257">
    <property type="entry name" value="PROKAR_LIPOPROTEIN"/>
    <property type="match status" value="1"/>
</dbReference>
<organism evidence="1 2">
    <name type="scientific">Maribacter aurantiacus</name>
    <dbReference type="NCBI Taxonomy" id="1882343"/>
    <lineage>
        <taxon>Bacteria</taxon>
        <taxon>Pseudomonadati</taxon>
        <taxon>Bacteroidota</taxon>
        <taxon>Flavobacteriia</taxon>
        <taxon>Flavobacteriales</taxon>
        <taxon>Flavobacteriaceae</taxon>
        <taxon>Maribacter</taxon>
    </lineage>
</organism>
<gene>
    <name evidence="1" type="ORF">FEK29_07865</name>
</gene>
<dbReference type="OrthoDB" id="1095982at2"/>
<protein>
    <recommendedName>
        <fullName evidence="3">Alpha/beta hydrolase</fullName>
    </recommendedName>
</protein>
<name>A0A5R8M6U8_9FLAO</name>
<dbReference type="SUPFAM" id="SSF53474">
    <property type="entry name" value="alpha/beta-Hydrolases"/>
    <property type="match status" value="1"/>
</dbReference>
<dbReference type="InterPro" id="IPR029058">
    <property type="entry name" value="AB_hydrolase_fold"/>
</dbReference>
<comment type="caution">
    <text evidence="1">The sequence shown here is derived from an EMBL/GenBank/DDBJ whole genome shotgun (WGS) entry which is preliminary data.</text>
</comment>
<evidence type="ECO:0008006" key="3">
    <source>
        <dbReference type="Google" id="ProtNLM"/>
    </source>
</evidence>
<dbReference type="AlphaFoldDB" id="A0A5R8M6U8"/>
<sequence length="309" mass="36159">MKRIIMLFFNTLLILSCYDTKNKLDVRQHDKVNYSTYKTTEYELEQPSIKSEAVLVLFGGYPEDSEDIRREFRILEDAKRNKIAVVYSNYNQKLWFTENELTNLSNQINEIFDKHKLPNDNIHFGGFSSGGLVSLHLGNYLLEKNIHNIVPKGIFIIDSPIDLAQLYFSSEKNLERNFSEISVNESSWIINELGHNFGNPNTDLANYEKHSVFTLSTDNHNNIKNLKDIKIRLYTEPDTIWWKKNRMADYNQTNAYLIKKLSESLINDGFTHVEYIPTKNNGYRANGDRHPHSWSIVEIDCLIQWILKK</sequence>
<accession>A0A5R8M6U8</accession>
<keyword evidence="2" id="KW-1185">Reference proteome</keyword>
<evidence type="ECO:0000313" key="1">
    <source>
        <dbReference type="EMBL" id="TLF45292.1"/>
    </source>
</evidence>
<reference evidence="1 2" key="1">
    <citation type="journal article" date="2017" name="Int. J. Syst. Evol. Microbiol.">
        <title>Maripseudobacter aurantiacus gen. nov., sp. nov., a novel member of the family Flavobacteriaceae isolated from a sedimentation basin.</title>
        <authorList>
            <person name="Chen C."/>
            <person name="Su Y."/>
            <person name="Tao T."/>
            <person name="Fu G."/>
            <person name="Zhang C."/>
            <person name="Sun C."/>
            <person name="Zhang X."/>
            <person name="Wu M."/>
        </authorList>
    </citation>
    <scope>NUCLEOTIDE SEQUENCE [LARGE SCALE GENOMIC DNA]</scope>
    <source>
        <strain evidence="2">CDA4</strain>
    </source>
</reference>
<dbReference type="RefSeq" id="WP_138257877.1">
    <property type="nucleotide sequence ID" value="NZ_VBUK01000003.1"/>
</dbReference>
<dbReference type="Proteomes" id="UP000308382">
    <property type="component" value="Unassembled WGS sequence"/>
</dbReference>
<evidence type="ECO:0000313" key="2">
    <source>
        <dbReference type="Proteomes" id="UP000308382"/>
    </source>
</evidence>
<dbReference type="EMBL" id="VBUK01000003">
    <property type="protein sequence ID" value="TLF45292.1"/>
    <property type="molecule type" value="Genomic_DNA"/>
</dbReference>